<evidence type="ECO:0000259" key="8">
    <source>
        <dbReference type="PROSITE" id="PS50928"/>
    </source>
</evidence>
<dbReference type="GO" id="GO:0005886">
    <property type="term" value="C:plasma membrane"/>
    <property type="evidence" value="ECO:0007669"/>
    <property type="project" value="UniProtKB-SubCell"/>
</dbReference>
<dbReference type="InterPro" id="IPR035906">
    <property type="entry name" value="MetI-like_sf"/>
</dbReference>
<feature type="transmembrane region" description="Helical" evidence="7">
    <location>
        <begin position="272"/>
        <end position="292"/>
    </location>
</feature>
<dbReference type="PANTHER" id="PTHR30193:SF37">
    <property type="entry name" value="INNER MEMBRANE ABC TRANSPORTER PERMEASE PROTEIN YCJO"/>
    <property type="match status" value="1"/>
</dbReference>
<evidence type="ECO:0000313" key="9">
    <source>
        <dbReference type="EMBL" id="EMS69208.1"/>
    </source>
</evidence>
<protein>
    <submittedName>
        <fullName evidence="9">ABC-type sugar transporter, permease protein</fullName>
    </submittedName>
</protein>
<dbReference type="GO" id="GO:0055085">
    <property type="term" value="P:transmembrane transport"/>
    <property type="evidence" value="ECO:0007669"/>
    <property type="project" value="InterPro"/>
</dbReference>
<dbReference type="Pfam" id="PF00528">
    <property type="entry name" value="BPD_transp_1"/>
    <property type="match status" value="1"/>
</dbReference>
<dbReference type="Proteomes" id="UP000014155">
    <property type="component" value="Unassembled WGS sequence"/>
</dbReference>
<keyword evidence="4 7" id="KW-0812">Transmembrane</keyword>
<keyword evidence="2 7" id="KW-0813">Transport</keyword>
<feature type="transmembrane region" description="Helical" evidence="7">
    <location>
        <begin position="162"/>
        <end position="185"/>
    </location>
</feature>
<comment type="similarity">
    <text evidence="7">Belongs to the binding-protein-dependent transport system permease family.</text>
</comment>
<sequence>MFNAIKKLRKEKYSEWITGYIFIAPIIILMTVWFYYPLINAFITSFYDANITKMNGMEFVGLANYINVLKDGEFYNSLKISFIMVIVAVPLQLIVSLVLAAVLHTIINAKTFFRTVYYLPYVTSTVAVTTIFMYLFSQGGIASKIFVKFGLPDTSWHFDVNMALPFMIILCVWTYVGFYVVAYMAGMQSIPEELYEAGTVDGANFIQKFLYITVPMLKPTTTLVLLSGTIYVLQFFDQPYAMAKGGALGSPAGATSTAVIFVYNQAFKLYHIGYGSAAAFVIFTLILIITVVQKFIIEREEA</sequence>
<evidence type="ECO:0000256" key="2">
    <source>
        <dbReference type="ARBA" id="ARBA00022448"/>
    </source>
</evidence>
<gene>
    <name evidence="9" type="ORF">CTER_5210</name>
</gene>
<organism evidence="9 10">
    <name type="scientific">Ruminiclostridium cellobioparum subsp. termitidis CT1112</name>
    <dbReference type="NCBI Taxonomy" id="1195236"/>
    <lineage>
        <taxon>Bacteria</taxon>
        <taxon>Bacillati</taxon>
        <taxon>Bacillota</taxon>
        <taxon>Clostridia</taxon>
        <taxon>Eubacteriales</taxon>
        <taxon>Oscillospiraceae</taxon>
        <taxon>Ruminiclostridium</taxon>
    </lineage>
</organism>
<evidence type="ECO:0000256" key="7">
    <source>
        <dbReference type="RuleBase" id="RU363032"/>
    </source>
</evidence>
<feature type="domain" description="ABC transmembrane type-1" evidence="8">
    <location>
        <begin position="74"/>
        <end position="293"/>
    </location>
</feature>
<evidence type="ECO:0000256" key="3">
    <source>
        <dbReference type="ARBA" id="ARBA00022475"/>
    </source>
</evidence>
<dbReference type="PROSITE" id="PS50928">
    <property type="entry name" value="ABC_TM1"/>
    <property type="match status" value="1"/>
</dbReference>
<accession>S0FL16</accession>
<dbReference type="CDD" id="cd06261">
    <property type="entry name" value="TM_PBP2"/>
    <property type="match status" value="1"/>
</dbReference>
<feature type="transmembrane region" description="Helical" evidence="7">
    <location>
        <begin position="80"/>
        <end position="103"/>
    </location>
</feature>
<dbReference type="EMBL" id="AORV01000071">
    <property type="protein sequence ID" value="EMS69208.1"/>
    <property type="molecule type" value="Genomic_DNA"/>
</dbReference>
<reference evidence="9 10" key="1">
    <citation type="journal article" date="2013" name="Genome Announc.">
        <title>Draft Genome Sequence of the Cellulolytic, Mesophilic, Anaerobic Bacterium Clostridium termitidis Strain CT1112 (DSM 5398).</title>
        <authorList>
            <person name="Lal S."/>
            <person name="Ramachandran U."/>
            <person name="Zhang X."/>
            <person name="Munir R."/>
            <person name="Sparling R."/>
            <person name="Levin D.B."/>
        </authorList>
    </citation>
    <scope>NUCLEOTIDE SEQUENCE [LARGE SCALE GENOMIC DNA]</scope>
    <source>
        <strain evidence="9 10">CT1112</strain>
    </source>
</reference>
<dbReference type="STRING" id="1195236.CTER_5210"/>
<dbReference type="RefSeq" id="WP_004630753.1">
    <property type="nucleotide sequence ID" value="NZ_AORV01000071.1"/>
</dbReference>
<evidence type="ECO:0000256" key="6">
    <source>
        <dbReference type="ARBA" id="ARBA00023136"/>
    </source>
</evidence>
<dbReference type="PANTHER" id="PTHR30193">
    <property type="entry name" value="ABC TRANSPORTER PERMEASE PROTEIN"/>
    <property type="match status" value="1"/>
</dbReference>
<dbReference type="SUPFAM" id="SSF161098">
    <property type="entry name" value="MetI-like"/>
    <property type="match status" value="1"/>
</dbReference>
<keyword evidence="3" id="KW-1003">Cell membrane</keyword>
<dbReference type="AlphaFoldDB" id="S0FL16"/>
<proteinExistence type="inferred from homology"/>
<evidence type="ECO:0000256" key="5">
    <source>
        <dbReference type="ARBA" id="ARBA00022989"/>
    </source>
</evidence>
<dbReference type="eggNOG" id="COG1175">
    <property type="taxonomic scope" value="Bacteria"/>
</dbReference>
<comment type="caution">
    <text evidence="9">The sequence shown here is derived from an EMBL/GenBank/DDBJ whole genome shotgun (WGS) entry which is preliminary data.</text>
</comment>
<keyword evidence="5 7" id="KW-1133">Transmembrane helix</keyword>
<evidence type="ECO:0000313" key="10">
    <source>
        <dbReference type="Proteomes" id="UP000014155"/>
    </source>
</evidence>
<keyword evidence="9" id="KW-0762">Sugar transport</keyword>
<comment type="subcellular location">
    <subcellularLocation>
        <location evidence="1 7">Cell membrane</location>
        <topology evidence="1 7">Multi-pass membrane protein</topology>
    </subcellularLocation>
</comment>
<dbReference type="InterPro" id="IPR051393">
    <property type="entry name" value="ABC_transporter_permease"/>
</dbReference>
<feature type="transmembrane region" description="Helical" evidence="7">
    <location>
        <begin position="216"/>
        <end position="236"/>
    </location>
</feature>
<evidence type="ECO:0000256" key="1">
    <source>
        <dbReference type="ARBA" id="ARBA00004651"/>
    </source>
</evidence>
<feature type="transmembrane region" description="Helical" evidence="7">
    <location>
        <begin position="115"/>
        <end position="136"/>
    </location>
</feature>
<dbReference type="Gene3D" id="1.10.3720.10">
    <property type="entry name" value="MetI-like"/>
    <property type="match status" value="1"/>
</dbReference>
<name>S0FL16_RUMCE</name>
<evidence type="ECO:0000256" key="4">
    <source>
        <dbReference type="ARBA" id="ARBA00022692"/>
    </source>
</evidence>
<feature type="transmembrane region" description="Helical" evidence="7">
    <location>
        <begin position="16"/>
        <end position="36"/>
    </location>
</feature>
<keyword evidence="10" id="KW-1185">Reference proteome</keyword>
<dbReference type="PATRIC" id="fig|1195236.3.peg.5346"/>
<dbReference type="InterPro" id="IPR000515">
    <property type="entry name" value="MetI-like"/>
</dbReference>
<keyword evidence="6 7" id="KW-0472">Membrane</keyword>